<gene>
    <name evidence="2" type="ORF">SGQ18_06765</name>
    <name evidence="3" type="ORF">SGQ44_05070</name>
</gene>
<keyword evidence="5" id="KW-1185">Reference proteome</keyword>
<dbReference type="RefSeq" id="WP_229973466.1">
    <property type="nucleotide sequence ID" value="NZ_CP087133.1"/>
</dbReference>
<evidence type="ECO:0000313" key="3">
    <source>
        <dbReference type="EMBL" id="MDX6185114.1"/>
    </source>
</evidence>
<reference evidence="3 5" key="1">
    <citation type="submission" date="2023-11" db="EMBL/GenBank/DDBJ databases">
        <title>Unpublished Manusciprt.</title>
        <authorList>
            <person name="Saticioglu I.B."/>
            <person name="Ay H."/>
            <person name="Ajmi N."/>
            <person name="Altun S."/>
            <person name="Duman M."/>
        </authorList>
    </citation>
    <scope>NUCLEOTIDE SEQUENCE</scope>
    <source>
        <strain evidence="2 5">Fl-33</strain>
        <strain evidence="3">Fl-77</strain>
    </source>
</reference>
<comment type="caution">
    <text evidence="3">The sequence shown here is derived from an EMBL/GenBank/DDBJ whole genome shotgun (WGS) entry which is preliminary data.</text>
</comment>
<feature type="coiled-coil region" evidence="1">
    <location>
        <begin position="18"/>
        <end position="45"/>
    </location>
</feature>
<sequence length="369" mass="43547">MKLSEQIIELKLNIERLETTYLSRLNEIEKELVELTNQSNIFSENWAGNWFKHSNVYKNFLNRSNEYITIDYKKLFDYVAKKSNIDFKAIDEEIKEIFKEFISNKENLIVELSILKTNEQFSEQIKILNKLEEYEWGFPAFKIIDSQKPKKFMGDYNTAQKILANGFDTPPHIAFSANLISSASQINSLKEYLKLSYRLLREIELLLNVENDEFIGTENPILNIKKIFDNFHDIARLLINRHGNRETIKITDEYDVQDLLRSLLKIFFDDVRPEDYTPSYAGRNTRIDFLLKKEKIVIEVKKTRETLKDKEIGDELLQDIARYRNHPDCNILYCFVYDPQGHIVNPRGLEDDLCSESNKKMAVYVNIRP</sequence>
<protein>
    <submittedName>
        <fullName evidence="3">Uncharacterized protein</fullName>
    </submittedName>
</protein>
<proteinExistence type="predicted"/>
<name>A0AAJ2VXD9_9FLAO</name>
<dbReference type="EMBL" id="JAWXVH010000002">
    <property type="protein sequence ID" value="MDX6185114.1"/>
    <property type="molecule type" value="Genomic_DNA"/>
</dbReference>
<evidence type="ECO:0000313" key="4">
    <source>
        <dbReference type="Proteomes" id="UP001270053"/>
    </source>
</evidence>
<evidence type="ECO:0000313" key="2">
    <source>
        <dbReference type="EMBL" id="MDX6181852.1"/>
    </source>
</evidence>
<dbReference type="AlphaFoldDB" id="A0AAJ2VXD9"/>
<evidence type="ECO:0000256" key="1">
    <source>
        <dbReference type="SAM" id="Coils"/>
    </source>
</evidence>
<dbReference type="Pfam" id="PF18742">
    <property type="entry name" value="DpnII-MboI"/>
    <property type="match status" value="1"/>
</dbReference>
<accession>A0AAJ2VXD9</accession>
<dbReference type="Proteomes" id="UP001278738">
    <property type="component" value="Unassembled WGS sequence"/>
</dbReference>
<dbReference type="EMBL" id="JAWXVG010000002">
    <property type="protein sequence ID" value="MDX6181852.1"/>
    <property type="molecule type" value="Genomic_DNA"/>
</dbReference>
<evidence type="ECO:0000313" key="5">
    <source>
        <dbReference type="Proteomes" id="UP001278738"/>
    </source>
</evidence>
<keyword evidence="1" id="KW-0175">Coiled coil</keyword>
<organism evidence="3 4">
    <name type="scientific">Flavobacterium flavipigmentatum</name>
    <dbReference type="NCBI Taxonomy" id="2893884"/>
    <lineage>
        <taxon>Bacteria</taxon>
        <taxon>Pseudomonadati</taxon>
        <taxon>Bacteroidota</taxon>
        <taxon>Flavobacteriia</taxon>
        <taxon>Flavobacteriales</taxon>
        <taxon>Flavobacteriaceae</taxon>
        <taxon>Flavobacterium</taxon>
    </lineage>
</organism>
<dbReference type="Proteomes" id="UP001270053">
    <property type="component" value="Unassembled WGS sequence"/>
</dbReference>